<evidence type="ECO:0000256" key="5">
    <source>
        <dbReference type="ARBA" id="ARBA00022679"/>
    </source>
</evidence>
<keyword evidence="13" id="KW-1185">Reference proteome</keyword>
<dbReference type="Proteomes" id="UP001203880">
    <property type="component" value="Unassembled WGS sequence"/>
</dbReference>
<dbReference type="InterPro" id="IPR024932">
    <property type="entry name" value="ApbE"/>
</dbReference>
<organism evidence="12 13">
    <name type="scientific">Ruegeria spongiae</name>
    <dbReference type="NCBI Taxonomy" id="2942209"/>
    <lineage>
        <taxon>Bacteria</taxon>
        <taxon>Pseudomonadati</taxon>
        <taxon>Pseudomonadota</taxon>
        <taxon>Alphaproteobacteria</taxon>
        <taxon>Rhodobacterales</taxon>
        <taxon>Roseobacteraceae</taxon>
        <taxon>Ruegeria</taxon>
    </lineage>
</organism>
<evidence type="ECO:0000256" key="6">
    <source>
        <dbReference type="ARBA" id="ARBA00022723"/>
    </source>
</evidence>
<evidence type="ECO:0000256" key="4">
    <source>
        <dbReference type="ARBA" id="ARBA00022630"/>
    </source>
</evidence>
<keyword evidence="4" id="KW-0285">Flavoprotein</keyword>
<sequence>MTILTRRRFLTIAASAAALPGFAGPSVSAHWRGVALGAPASMRLEGLSQAEADPIFAAVEREVLRLEDIFSLYRPGSEISRLNDAGRIDAPSVELLEVLSLSASIHHASDGVFDPTVQPLWVALALGRPPAEIAAARARVGWRNVIFDTGQVVLRTPGMALTLNGIAQGMVSDRVHAVLAGRGLKNLLIDMGEIVAHGSRGDSQPWSVGVADPTGELRHKVRLSDRALATSATAGTLLNGATGHILHPDGRATTPRLVAVSAPRAVIADGLSTALCLSAPAQASRIIDQFAGARLEVAT</sequence>
<keyword evidence="7" id="KW-0274">FAD</keyword>
<evidence type="ECO:0000313" key="13">
    <source>
        <dbReference type="Proteomes" id="UP001203880"/>
    </source>
</evidence>
<reference evidence="12" key="1">
    <citation type="submission" date="2022-05" db="EMBL/GenBank/DDBJ databases">
        <authorList>
            <person name="Park J.-S."/>
        </authorList>
    </citation>
    <scope>NUCLEOTIDE SEQUENCE</scope>
    <source>
        <strain evidence="12">2012CJ41-6</strain>
    </source>
</reference>
<dbReference type="PANTHER" id="PTHR30040:SF2">
    <property type="entry name" value="FAD:PROTEIN FMN TRANSFERASE"/>
    <property type="match status" value="1"/>
</dbReference>
<evidence type="ECO:0000256" key="8">
    <source>
        <dbReference type="ARBA" id="ARBA00022842"/>
    </source>
</evidence>
<evidence type="ECO:0000256" key="2">
    <source>
        <dbReference type="ARBA" id="ARBA00011955"/>
    </source>
</evidence>
<comment type="catalytic activity">
    <reaction evidence="10">
        <text>L-threonyl-[protein] + FAD = FMN-L-threonyl-[protein] + AMP + H(+)</text>
        <dbReference type="Rhea" id="RHEA:36847"/>
        <dbReference type="Rhea" id="RHEA-COMP:11060"/>
        <dbReference type="Rhea" id="RHEA-COMP:11061"/>
        <dbReference type="ChEBI" id="CHEBI:15378"/>
        <dbReference type="ChEBI" id="CHEBI:30013"/>
        <dbReference type="ChEBI" id="CHEBI:57692"/>
        <dbReference type="ChEBI" id="CHEBI:74257"/>
        <dbReference type="ChEBI" id="CHEBI:456215"/>
        <dbReference type="EC" id="2.7.1.180"/>
    </reaction>
</comment>
<dbReference type="PROSITE" id="PS51318">
    <property type="entry name" value="TAT"/>
    <property type="match status" value="1"/>
</dbReference>
<dbReference type="Pfam" id="PF02424">
    <property type="entry name" value="ApbE"/>
    <property type="match status" value="1"/>
</dbReference>
<dbReference type="InterPro" id="IPR003374">
    <property type="entry name" value="ApbE-like_sf"/>
</dbReference>
<dbReference type="RefSeq" id="WP_249706856.1">
    <property type="nucleotide sequence ID" value="NZ_JAMFMB010000003.1"/>
</dbReference>
<dbReference type="GO" id="GO:0016740">
    <property type="term" value="F:transferase activity"/>
    <property type="evidence" value="ECO:0007669"/>
    <property type="project" value="UniProtKB-KW"/>
</dbReference>
<name>A0ABT0PYE2_9RHOB</name>
<evidence type="ECO:0000313" key="12">
    <source>
        <dbReference type="EMBL" id="MCL6282600.1"/>
    </source>
</evidence>
<dbReference type="SUPFAM" id="SSF143631">
    <property type="entry name" value="ApbE-like"/>
    <property type="match status" value="1"/>
</dbReference>
<evidence type="ECO:0000256" key="3">
    <source>
        <dbReference type="ARBA" id="ARBA00016337"/>
    </source>
</evidence>
<keyword evidence="8" id="KW-0460">Magnesium</keyword>
<evidence type="ECO:0000256" key="7">
    <source>
        <dbReference type="ARBA" id="ARBA00022827"/>
    </source>
</evidence>
<keyword evidence="11" id="KW-0732">Signal</keyword>
<feature type="signal peptide" evidence="11">
    <location>
        <begin position="1"/>
        <end position="23"/>
    </location>
</feature>
<gene>
    <name evidence="12" type="ORF">M3P21_03575</name>
</gene>
<feature type="chain" id="PRO_5047253927" description="FAD:protein FMN transferase" evidence="11">
    <location>
        <begin position="24"/>
        <end position="299"/>
    </location>
</feature>
<comment type="cofactor">
    <cofactor evidence="1">
        <name>Mg(2+)</name>
        <dbReference type="ChEBI" id="CHEBI:18420"/>
    </cofactor>
</comment>
<dbReference type="Gene3D" id="3.10.520.10">
    <property type="entry name" value="ApbE-like domains"/>
    <property type="match status" value="1"/>
</dbReference>
<dbReference type="InterPro" id="IPR006311">
    <property type="entry name" value="TAT_signal"/>
</dbReference>
<dbReference type="PANTHER" id="PTHR30040">
    <property type="entry name" value="THIAMINE BIOSYNTHESIS LIPOPROTEIN APBE"/>
    <property type="match status" value="1"/>
</dbReference>
<evidence type="ECO:0000256" key="10">
    <source>
        <dbReference type="ARBA" id="ARBA00048540"/>
    </source>
</evidence>
<keyword evidence="5 12" id="KW-0808">Transferase</keyword>
<proteinExistence type="predicted"/>
<comment type="caution">
    <text evidence="12">The sequence shown here is derived from an EMBL/GenBank/DDBJ whole genome shotgun (WGS) entry which is preliminary data.</text>
</comment>
<protein>
    <recommendedName>
        <fullName evidence="3">FAD:protein FMN transferase</fullName>
        <ecNumber evidence="2">2.7.1.180</ecNumber>
    </recommendedName>
    <alternativeName>
        <fullName evidence="9">Flavin transferase</fullName>
    </alternativeName>
</protein>
<dbReference type="EMBL" id="JAMFMB010000003">
    <property type="protein sequence ID" value="MCL6282600.1"/>
    <property type="molecule type" value="Genomic_DNA"/>
</dbReference>
<evidence type="ECO:0000256" key="11">
    <source>
        <dbReference type="SAM" id="SignalP"/>
    </source>
</evidence>
<dbReference type="EC" id="2.7.1.180" evidence="2"/>
<evidence type="ECO:0000256" key="9">
    <source>
        <dbReference type="ARBA" id="ARBA00031306"/>
    </source>
</evidence>
<keyword evidence="6" id="KW-0479">Metal-binding</keyword>
<accession>A0ABT0PYE2</accession>
<evidence type="ECO:0000256" key="1">
    <source>
        <dbReference type="ARBA" id="ARBA00001946"/>
    </source>
</evidence>